<dbReference type="SUPFAM" id="SSF63411">
    <property type="entry name" value="LuxS/MPP-like metallohydrolase"/>
    <property type="match status" value="2"/>
</dbReference>
<dbReference type="Pfam" id="PF00675">
    <property type="entry name" value="Peptidase_M16"/>
    <property type="match status" value="1"/>
</dbReference>
<comment type="caution">
    <text evidence="3">The sequence shown here is derived from an EMBL/GenBank/DDBJ whole genome shotgun (WGS) entry which is preliminary data.</text>
</comment>
<gene>
    <name evidence="3" type="ORF">JIV24_10430</name>
</gene>
<proteinExistence type="predicted"/>
<name>A0ABS1HJM0_9BACT</name>
<organism evidence="3 4">
    <name type="scientific">Carboxylicivirga marina</name>
    <dbReference type="NCBI Taxonomy" id="2800988"/>
    <lineage>
        <taxon>Bacteria</taxon>
        <taxon>Pseudomonadati</taxon>
        <taxon>Bacteroidota</taxon>
        <taxon>Bacteroidia</taxon>
        <taxon>Marinilabiliales</taxon>
        <taxon>Marinilabiliaceae</taxon>
        <taxon>Carboxylicivirga</taxon>
    </lineage>
</organism>
<protein>
    <submittedName>
        <fullName evidence="3">Insulinase family protein</fullName>
    </submittedName>
</protein>
<keyword evidence="4" id="KW-1185">Reference proteome</keyword>
<accession>A0ABS1HJM0</accession>
<dbReference type="InterPro" id="IPR007863">
    <property type="entry name" value="Peptidase_M16_C"/>
</dbReference>
<sequence>MNINRTTAPEFKNIDSFELLPIETYELNNGIKVHLMQAGSQEVAKLDFLFPAGSVQASQPLLASITNKALSEGTVSMSGAEISEKIDFYGAFIGQQASFHHSVVTLVALTHFLPETLKILEDIIKNPVFEQKEIDTLLNKRKQEYLIESDKVKTLATRAFTQNLYGKEHPYGNYLTMDDFEKLTREDVINFHKQAYIPSGTHIIISGQPGSNIKELLNTHFGQHWSDEQPLKDPQPQNKEDVLRNIFVEKNDALQSSIKIGIPLFSKEHPDFHGMQILNAVLGGFFGSRLMTKIREEKGLTYGISSFIMTYKFGGFLVIGSDVKAENRELAVKEIFNEIKKLRDERIGNEELALVRNFLLGDMIRNFDGPFATSDNYRGLIDESLSPAYFNEFFDVLTSITAEELQNLAQKYFQETDFITVIAGK</sequence>
<dbReference type="InterPro" id="IPR050361">
    <property type="entry name" value="MPP/UQCRC_Complex"/>
</dbReference>
<dbReference type="PANTHER" id="PTHR11851">
    <property type="entry name" value="METALLOPROTEASE"/>
    <property type="match status" value="1"/>
</dbReference>
<evidence type="ECO:0000313" key="4">
    <source>
        <dbReference type="Proteomes" id="UP000605676"/>
    </source>
</evidence>
<feature type="domain" description="Peptidase M16 N-terminal" evidence="1">
    <location>
        <begin position="40"/>
        <end position="164"/>
    </location>
</feature>
<reference evidence="3 4" key="1">
    <citation type="submission" date="2021-01" db="EMBL/GenBank/DDBJ databases">
        <title>Carboxyliciviraga sp.nov., isolated from coastal sediments.</title>
        <authorList>
            <person name="Lu D."/>
            <person name="Zhang T."/>
        </authorList>
    </citation>
    <scope>NUCLEOTIDE SEQUENCE [LARGE SCALE GENOMIC DNA]</scope>
    <source>
        <strain evidence="3 4">N1Y132</strain>
    </source>
</reference>
<dbReference type="Proteomes" id="UP000605676">
    <property type="component" value="Unassembled WGS sequence"/>
</dbReference>
<feature type="domain" description="Peptidase M16 C-terminal" evidence="2">
    <location>
        <begin position="182"/>
        <end position="357"/>
    </location>
</feature>
<dbReference type="Gene3D" id="3.30.830.10">
    <property type="entry name" value="Metalloenzyme, LuxS/M16 peptidase-like"/>
    <property type="match status" value="2"/>
</dbReference>
<dbReference type="RefSeq" id="WP_200464977.1">
    <property type="nucleotide sequence ID" value="NZ_JAENRR010000021.1"/>
</dbReference>
<dbReference type="InterPro" id="IPR011249">
    <property type="entry name" value="Metalloenz_LuxS/M16"/>
</dbReference>
<evidence type="ECO:0000259" key="1">
    <source>
        <dbReference type="Pfam" id="PF00675"/>
    </source>
</evidence>
<dbReference type="PANTHER" id="PTHR11851:SF224">
    <property type="entry name" value="PROCESSING PROTEASE"/>
    <property type="match status" value="1"/>
</dbReference>
<evidence type="ECO:0000259" key="2">
    <source>
        <dbReference type="Pfam" id="PF05193"/>
    </source>
</evidence>
<dbReference type="EMBL" id="JAENRR010000021">
    <property type="protein sequence ID" value="MBK3517747.1"/>
    <property type="molecule type" value="Genomic_DNA"/>
</dbReference>
<dbReference type="Pfam" id="PF05193">
    <property type="entry name" value="Peptidase_M16_C"/>
    <property type="match status" value="1"/>
</dbReference>
<dbReference type="InterPro" id="IPR011765">
    <property type="entry name" value="Pept_M16_N"/>
</dbReference>
<evidence type="ECO:0000313" key="3">
    <source>
        <dbReference type="EMBL" id="MBK3517747.1"/>
    </source>
</evidence>